<dbReference type="GO" id="GO:0008484">
    <property type="term" value="F:sulfuric ester hydrolase activity"/>
    <property type="evidence" value="ECO:0007669"/>
    <property type="project" value="TreeGrafter"/>
</dbReference>
<dbReference type="AlphaFoldDB" id="A0A382KPP2"/>
<gene>
    <name evidence="4" type="ORF">METZ01_LOCUS279090</name>
</gene>
<reference evidence="4" key="1">
    <citation type="submission" date="2018-05" db="EMBL/GenBank/DDBJ databases">
        <authorList>
            <person name="Lanie J.A."/>
            <person name="Ng W.-L."/>
            <person name="Kazmierczak K.M."/>
            <person name="Andrzejewski T.M."/>
            <person name="Davidsen T.M."/>
            <person name="Wayne K.J."/>
            <person name="Tettelin H."/>
            <person name="Glass J.I."/>
            <person name="Rusch D."/>
            <person name="Podicherti R."/>
            <person name="Tsui H.-C.T."/>
            <person name="Winkler M.E."/>
        </authorList>
    </citation>
    <scope>NUCLEOTIDE SEQUENCE</scope>
</reference>
<dbReference type="GO" id="GO:0046872">
    <property type="term" value="F:metal ion binding"/>
    <property type="evidence" value="ECO:0007669"/>
    <property type="project" value="UniProtKB-KW"/>
</dbReference>
<feature type="non-terminal residue" evidence="4">
    <location>
        <position position="415"/>
    </location>
</feature>
<dbReference type="InterPro" id="IPR017850">
    <property type="entry name" value="Alkaline_phosphatase_core_sf"/>
</dbReference>
<dbReference type="GO" id="GO:0005737">
    <property type="term" value="C:cytoplasm"/>
    <property type="evidence" value="ECO:0007669"/>
    <property type="project" value="TreeGrafter"/>
</dbReference>
<name>A0A382KPP2_9ZZZZ</name>
<evidence type="ECO:0000256" key="2">
    <source>
        <dbReference type="ARBA" id="ARBA00022801"/>
    </source>
</evidence>
<dbReference type="EMBL" id="UINC01081933">
    <property type="protein sequence ID" value="SVC26236.1"/>
    <property type="molecule type" value="Genomic_DNA"/>
</dbReference>
<feature type="domain" description="Sulfatase N-terminal" evidence="3">
    <location>
        <begin position="9"/>
        <end position="354"/>
    </location>
</feature>
<organism evidence="4">
    <name type="scientific">marine metagenome</name>
    <dbReference type="NCBI Taxonomy" id="408172"/>
    <lineage>
        <taxon>unclassified sequences</taxon>
        <taxon>metagenomes</taxon>
        <taxon>ecological metagenomes</taxon>
    </lineage>
</organism>
<keyword evidence="1" id="KW-0479">Metal-binding</keyword>
<sequence>ITEMSHNQPNFLVIMTDQQRGDCLSAADHPILQTPNMDAIGGAGVRFSRAYSTCPVCVPARRTFLSGQHPSTHGVFNNSSIEWDGPSLPGVLRDAGYQTEWVGRGMHQTPPDKRYGFEHMVFKDHRVTDDYDAFLAHRQPEGGGGYYGSGVMHNDWTARPWHMDESLHATNWSVSESLRFLDRRDTSCPFFLVTSILAPHPPLVPPAFYFDRYLRQDLPAPAIGDWALPPDNNGTGLDASSDRVNLRGEMLRSAQAGYFGLINHIDDQIRRLLNPVDGIQRRTNRNTVVIFFSDHGEMLGDHYRWRKSLPYEGSAHIPFMIQAPDRFGLRKGAADSTPVCVEDLMPTILDMADVDCPEEIDGQNLLPLMRGERSLDRPYLHIETAPTYQCLTDGKEKFIWYVEDGREEFFDLTND</sequence>
<dbReference type="PANTHER" id="PTHR45953:SF1">
    <property type="entry name" value="IDURONATE 2-SULFATASE"/>
    <property type="match status" value="1"/>
</dbReference>
<evidence type="ECO:0000256" key="1">
    <source>
        <dbReference type="ARBA" id="ARBA00022723"/>
    </source>
</evidence>
<dbReference type="SUPFAM" id="SSF53649">
    <property type="entry name" value="Alkaline phosphatase-like"/>
    <property type="match status" value="1"/>
</dbReference>
<dbReference type="PANTHER" id="PTHR45953">
    <property type="entry name" value="IDURONATE 2-SULFATASE"/>
    <property type="match status" value="1"/>
</dbReference>
<feature type="non-terminal residue" evidence="4">
    <location>
        <position position="1"/>
    </location>
</feature>
<protein>
    <recommendedName>
        <fullName evidence="3">Sulfatase N-terminal domain-containing protein</fullName>
    </recommendedName>
</protein>
<keyword evidence="2" id="KW-0378">Hydrolase</keyword>
<dbReference type="InterPro" id="IPR000917">
    <property type="entry name" value="Sulfatase_N"/>
</dbReference>
<evidence type="ECO:0000259" key="3">
    <source>
        <dbReference type="Pfam" id="PF00884"/>
    </source>
</evidence>
<dbReference type="Gene3D" id="3.40.720.10">
    <property type="entry name" value="Alkaline Phosphatase, subunit A"/>
    <property type="match status" value="1"/>
</dbReference>
<dbReference type="Pfam" id="PF00884">
    <property type="entry name" value="Sulfatase"/>
    <property type="match status" value="1"/>
</dbReference>
<accession>A0A382KPP2</accession>
<evidence type="ECO:0000313" key="4">
    <source>
        <dbReference type="EMBL" id="SVC26236.1"/>
    </source>
</evidence>
<proteinExistence type="predicted"/>